<dbReference type="RefSeq" id="WP_072284626.1">
    <property type="nucleotide sequence ID" value="NZ_CP015519.1"/>
</dbReference>
<evidence type="ECO:0000313" key="4">
    <source>
        <dbReference type="Proteomes" id="UP000182517"/>
    </source>
</evidence>
<keyword evidence="2" id="KW-1133">Transmembrane helix</keyword>
<feature type="transmembrane region" description="Helical" evidence="2">
    <location>
        <begin position="71"/>
        <end position="91"/>
    </location>
</feature>
<evidence type="ECO:0000256" key="2">
    <source>
        <dbReference type="SAM" id="Phobius"/>
    </source>
</evidence>
<dbReference type="Pfam" id="PF02325">
    <property type="entry name" value="CCB3_YggT"/>
    <property type="match status" value="1"/>
</dbReference>
<keyword evidence="2" id="KW-0472">Membrane</keyword>
<dbReference type="GO" id="GO:0016020">
    <property type="term" value="C:membrane"/>
    <property type="evidence" value="ECO:0007669"/>
    <property type="project" value="InterPro"/>
</dbReference>
<dbReference type="AlphaFoldDB" id="A0A1L3GRV6"/>
<reference evidence="3 4" key="1">
    <citation type="journal article" date="2017" name="Genome Announc.">
        <title>Complete Genome Sequences of Two Acetylene-Fermenting Pelobacter acetylenicus Strains.</title>
        <authorList>
            <person name="Sutton J.M."/>
            <person name="Baesman S.M."/>
            <person name="Fierst J.L."/>
            <person name="Poret-Peterson A.T."/>
            <person name="Oremland R.S."/>
            <person name="Dunlap D.S."/>
            <person name="Akob D.M."/>
        </authorList>
    </citation>
    <scope>NUCLEOTIDE SEQUENCE [LARGE SCALE GENOMIC DNA]</scope>
    <source>
        <strain evidence="3 4">SFB93</strain>
    </source>
</reference>
<accession>A0A1L3GRV6</accession>
<proteinExistence type="inferred from homology"/>
<gene>
    <name evidence="3" type="ORF">A7E78_12550</name>
</gene>
<protein>
    <recommendedName>
        <fullName evidence="5">YggT family protein</fullName>
    </recommendedName>
</protein>
<dbReference type="EMBL" id="CP015519">
    <property type="protein sequence ID" value="APG28600.1"/>
    <property type="molecule type" value="Genomic_DNA"/>
</dbReference>
<dbReference type="InterPro" id="IPR003425">
    <property type="entry name" value="CCB3/YggT"/>
</dbReference>
<evidence type="ECO:0000256" key="1">
    <source>
        <dbReference type="ARBA" id="ARBA00010894"/>
    </source>
</evidence>
<sequence length="95" mass="10929">MAILNDLLIVFGEMVLMLLQIYIFIVVARAVISWVGPDPYNPIVRFLYNATDPVLQRIRRVLPLQFSGVDLSPMALLFALFFIQNLIRRLLLRLG</sequence>
<dbReference type="STRING" id="1842532.A7E78_12550"/>
<dbReference type="PANTHER" id="PTHR33219">
    <property type="entry name" value="YLMG HOMOLOG PROTEIN 2, CHLOROPLASTIC"/>
    <property type="match status" value="1"/>
</dbReference>
<name>A0A1L3GRV6_9BACT</name>
<feature type="transmembrane region" description="Helical" evidence="2">
    <location>
        <begin position="7"/>
        <end position="32"/>
    </location>
</feature>
<comment type="similarity">
    <text evidence="1">Belongs to the YggT family.</text>
</comment>
<evidence type="ECO:0000313" key="3">
    <source>
        <dbReference type="EMBL" id="APG28600.1"/>
    </source>
</evidence>
<organism evidence="3 4">
    <name type="scientific">Syntrophotalea acetylenivorans</name>
    <dbReference type="NCBI Taxonomy" id="1842532"/>
    <lineage>
        <taxon>Bacteria</taxon>
        <taxon>Pseudomonadati</taxon>
        <taxon>Thermodesulfobacteriota</taxon>
        <taxon>Desulfuromonadia</taxon>
        <taxon>Desulfuromonadales</taxon>
        <taxon>Syntrophotaleaceae</taxon>
        <taxon>Syntrophotalea</taxon>
    </lineage>
</organism>
<keyword evidence="2" id="KW-0812">Transmembrane</keyword>
<keyword evidence="4" id="KW-1185">Reference proteome</keyword>
<dbReference type="KEGG" id="pef:A7E78_12550"/>
<evidence type="ECO:0008006" key="5">
    <source>
        <dbReference type="Google" id="ProtNLM"/>
    </source>
</evidence>
<dbReference type="PANTHER" id="PTHR33219:SF14">
    <property type="entry name" value="PROTEIN COFACTOR ASSEMBLY OF COMPLEX C SUBUNIT B CCB3, CHLOROPLASTIC-RELATED"/>
    <property type="match status" value="1"/>
</dbReference>
<dbReference type="Proteomes" id="UP000182517">
    <property type="component" value="Chromosome"/>
</dbReference>